<feature type="chain" id="PRO_5036852040" evidence="1">
    <location>
        <begin position="30"/>
        <end position="211"/>
    </location>
</feature>
<dbReference type="Gene3D" id="3.40.50.1110">
    <property type="entry name" value="SGNH hydrolase"/>
    <property type="match status" value="1"/>
</dbReference>
<dbReference type="RefSeq" id="WP_206562456.1">
    <property type="nucleotide sequence ID" value="NZ_JAFKCZ010000021.1"/>
</dbReference>
<dbReference type="Pfam" id="PF13472">
    <property type="entry name" value="Lipase_GDSL_2"/>
    <property type="match status" value="1"/>
</dbReference>
<dbReference type="InterPro" id="IPR013830">
    <property type="entry name" value="SGNH_hydro"/>
</dbReference>
<dbReference type="EMBL" id="JAFKCZ010000021">
    <property type="protein sequence ID" value="MBN7798991.1"/>
    <property type="molecule type" value="Genomic_DNA"/>
</dbReference>
<feature type="signal peptide" evidence="1">
    <location>
        <begin position="1"/>
        <end position="29"/>
    </location>
</feature>
<evidence type="ECO:0000313" key="4">
    <source>
        <dbReference type="Proteomes" id="UP000664303"/>
    </source>
</evidence>
<sequence length="211" mass="22732">MQHPYFVRLLRGPLALGLLALLLALPARAAQHSLLVLGDSISAAYGMSLQQGWVSQLADELRDSHPHYRVVNASISGETTAGGLRRLPDLLAEHQPELVIIELGGNDGLRGYPVGRLRDNLEQMARMARDAGARVLILPMEIPPNYGARYTRLFREAFGAAAEAADSTLGPFLLDGVATDSELMQDDGIHPTAAAQPLLLNNLRAAIMALL</sequence>
<name>A0A939IM29_9GAMM</name>
<comment type="caution">
    <text evidence="3">The sequence shown here is derived from an EMBL/GenBank/DDBJ whole genome shotgun (WGS) entry which is preliminary data.</text>
</comment>
<dbReference type="Proteomes" id="UP000664303">
    <property type="component" value="Unassembled WGS sequence"/>
</dbReference>
<keyword evidence="4" id="KW-1185">Reference proteome</keyword>
<gene>
    <name evidence="3" type="ORF">JYP50_20510</name>
</gene>
<organism evidence="3 4">
    <name type="scientific">Parahaliea mediterranea</name>
    <dbReference type="NCBI Taxonomy" id="651086"/>
    <lineage>
        <taxon>Bacteria</taxon>
        <taxon>Pseudomonadati</taxon>
        <taxon>Pseudomonadota</taxon>
        <taxon>Gammaproteobacteria</taxon>
        <taxon>Cellvibrionales</taxon>
        <taxon>Halieaceae</taxon>
        <taxon>Parahaliea</taxon>
    </lineage>
</organism>
<evidence type="ECO:0000313" key="3">
    <source>
        <dbReference type="EMBL" id="MBN7798991.1"/>
    </source>
</evidence>
<dbReference type="AlphaFoldDB" id="A0A939IM29"/>
<feature type="domain" description="SGNH hydrolase-type esterase" evidence="2">
    <location>
        <begin position="36"/>
        <end position="195"/>
    </location>
</feature>
<accession>A0A939IM29</accession>
<dbReference type="GO" id="GO:0004622">
    <property type="term" value="F:phosphatidylcholine lysophospholipase activity"/>
    <property type="evidence" value="ECO:0007669"/>
    <property type="project" value="TreeGrafter"/>
</dbReference>
<evidence type="ECO:0000259" key="2">
    <source>
        <dbReference type="Pfam" id="PF13472"/>
    </source>
</evidence>
<dbReference type="SUPFAM" id="SSF52266">
    <property type="entry name" value="SGNH hydrolase"/>
    <property type="match status" value="1"/>
</dbReference>
<keyword evidence="1" id="KW-0732">Signal</keyword>
<reference evidence="3" key="1">
    <citation type="submission" date="2021-02" db="EMBL/GenBank/DDBJ databases">
        <title>PHA producing bacteria isolated from coastal sediment in Guangdong, Shenzhen.</title>
        <authorList>
            <person name="Zheng W."/>
            <person name="Yu S."/>
            <person name="Huang Y."/>
        </authorList>
    </citation>
    <scope>NUCLEOTIDE SEQUENCE</scope>
    <source>
        <strain evidence="3">TN14-10</strain>
    </source>
</reference>
<evidence type="ECO:0000256" key="1">
    <source>
        <dbReference type="SAM" id="SignalP"/>
    </source>
</evidence>
<dbReference type="InterPro" id="IPR051532">
    <property type="entry name" value="Ester_Hydrolysis_Enzymes"/>
</dbReference>
<dbReference type="PANTHER" id="PTHR30383:SF24">
    <property type="entry name" value="THIOESTERASE 1_PROTEASE 1_LYSOPHOSPHOLIPASE L1"/>
    <property type="match status" value="1"/>
</dbReference>
<protein>
    <submittedName>
        <fullName evidence="3">Arylesterase</fullName>
    </submittedName>
</protein>
<dbReference type="PANTHER" id="PTHR30383">
    <property type="entry name" value="THIOESTERASE 1/PROTEASE 1/LYSOPHOSPHOLIPASE L1"/>
    <property type="match status" value="1"/>
</dbReference>
<dbReference type="CDD" id="cd01822">
    <property type="entry name" value="Lysophospholipase_L1_like"/>
    <property type="match status" value="1"/>
</dbReference>
<dbReference type="InterPro" id="IPR036514">
    <property type="entry name" value="SGNH_hydro_sf"/>
</dbReference>
<proteinExistence type="predicted"/>